<dbReference type="NCBIfam" id="NF033788">
    <property type="entry name" value="HTH_metalloreg"/>
    <property type="match status" value="1"/>
</dbReference>
<dbReference type="PRINTS" id="PR00778">
    <property type="entry name" value="HTHARSR"/>
</dbReference>
<gene>
    <name evidence="5" type="ORF">FYJ44_05100</name>
</gene>
<evidence type="ECO:0000256" key="2">
    <source>
        <dbReference type="ARBA" id="ARBA00023125"/>
    </source>
</evidence>
<dbReference type="SMART" id="SM00418">
    <property type="entry name" value="HTH_ARSR"/>
    <property type="match status" value="1"/>
</dbReference>
<organism evidence="5 6">
    <name type="scientific">Desulfovibrio porci</name>
    <dbReference type="NCBI Taxonomy" id="2605782"/>
    <lineage>
        <taxon>Bacteria</taxon>
        <taxon>Pseudomonadati</taxon>
        <taxon>Thermodesulfobacteriota</taxon>
        <taxon>Desulfovibrionia</taxon>
        <taxon>Desulfovibrionales</taxon>
        <taxon>Desulfovibrionaceae</taxon>
        <taxon>Desulfovibrio</taxon>
    </lineage>
</organism>
<dbReference type="Proteomes" id="UP000477488">
    <property type="component" value="Unassembled WGS sequence"/>
</dbReference>
<proteinExistence type="predicted"/>
<dbReference type="CDD" id="cd00090">
    <property type="entry name" value="HTH_ARSR"/>
    <property type="match status" value="1"/>
</dbReference>
<dbReference type="RefSeq" id="WP_154509806.1">
    <property type="nucleotide sequence ID" value="NZ_JAXELC010000035.1"/>
</dbReference>
<dbReference type="PANTHER" id="PTHR43132:SF2">
    <property type="entry name" value="ARSENICAL RESISTANCE OPERON REPRESSOR ARSR-RELATED"/>
    <property type="match status" value="1"/>
</dbReference>
<keyword evidence="2" id="KW-0238">DNA-binding</keyword>
<protein>
    <submittedName>
        <fullName evidence="5">Winged helix-turn-helix transcriptional regulator</fullName>
    </submittedName>
</protein>
<keyword evidence="6" id="KW-1185">Reference proteome</keyword>
<dbReference type="InterPro" id="IPR001845">
    <property type="entry name" value="HTH_ArsR_DNA-bd_dom"/>
</dbReference>
<dbReference type="InterPro" id="IPR036390">
    <property type="entry name" value="WH_DNA-bd_sf"/>
</dbReference>
<dbReference type="Gene3D" id="1.10.10.10">
    <property type="entry name" value="Winged helix-like DNA-binding domain superfamily/Winged helix DNA-binding domain"/>
    <property type="match status" value="1"/>
</dbReference>
<feature type="domain" description="HTH arsR-type" evidence="4">
    <location>
        <begin position="8"/>
        <end position="103"/>
    </location>
</feature>
<dbReference type="EMBL" id="VUMH01000004">
    <property type="protein sequence ID" value="MSS27437.1"/>
    <property type="molecule type" value="Genomic_DNA"/>
</dbReference>
<dbReference type="AlphaFoldDB" id="A0A6L5XJU4"/>
<evidence type="ECO:0000256" key="3">
    <source>
        <dbReference type="ARBA" id="ARBA00023163"/>
    </source>
</evidence>
<evidence type="ECO:0000259" key="4">
    <source>
        <dbReference type="PROSITE" id="PS50987"/>
    </source>
</evidence>
<evidence type="ECO:0000313" key="6">
    <source>
        <dbReference type="Proteomes" id="UP000477488"/>
    </source>
</evidence>
<dbReference type="InterPro" id="IPR051011">
    <property type="entry name" value="Metal_resp_trans_reg"/>
</dbReference>
<dbReference type="GO" id="GO:0003700">
    <property type="term" value="F:DNA-binding transcription factor activity"/>
    <property type="evidence" value="ECO:0007669"/>
    <property type="project" value="InterPro"/>
</dbReference>
<keyword evidence="1" id="KW-0805">Transcription regulation</keyword>
<dbReference type="InterPro" id="IPR011991">
    <property type="entry name" value="ArsR-like_HTH"/>
</dbReference>
<dbReference type="PANTHER" id="PTHR43132">
    <property type="entry name" value="ARSENICAL RESISTANCE OPERON REPRESSOR ARSR-RELATED"/>
    <property type="match status" value="1"/>
</dbReference>
<accession>A0A6L5XJU4</accession>
<dbReference type="InterPro" id="IPR036388">
    <property type="entry name" value="WH-like_DNA-bd_sf"/>
</dbReference>
<sequence>MNTQYLHALPEDWEAVARVFSALGDATRQKILLLFEPGESISLKSLTELLPLSRTAVAHHVTTLVRAGLLQPVRRGREVYYSLNLELAIEALDKVRTYAADLLAATGKQKP</sequence>
<keyword evidence="3" id="KW-0804">Transcription</keyword>
<evidence type="ECO:0000256" key="1">
    <source>
        <dbReference type="ARBA" id="ARBA00023015"/>
    </source>
</evidence>
<dbReference type="GO" id="GO:0003677">
    <property type="term" value="F:DNA binding"/>
    <property type="evidence" value="ECO:0007669"/>
    <property type="project" value="UniProtKB-KW"/>
</dbReference>
<evidence type="ECO:0000313" key="5">
    <source>
        <dbReference type="EMBL" id="MSS27437.1"/>
    </source>
</evidence>
<reference evidence="5 6" key="1">
    <citation type="submission" date="2019-09" db="EMBL/GenBank/DDBJ databases">
        <title>In-depth cultivation of the pig gut microbiome towards novel bacterial diversity and tailored functional studies.</title>
        <authorList>
            <person name="Wylensek D."/>
            <person name="Hitch T.C.A."/>
            <person name="Clavel T."/>
        </authorList>
    </citation>
    <scope>NUCLEOTIDE SEQUENCE [LARGE SCALE GENOMIC DNA]</scope>
    <source>
        <strain evidence="5 6">PG-178-WT-4</strain>
    </source>
</reference>
<name>A0A6L5XJU4_9BACT</name>
<dbReference type="SUPFAM" id="SSF46785">
    <property type="entry name" value="Winged helix' DNA-binding domain"/>
    <property type="match status" value="1"/>
</dbReference>
<dbReference type="PROSITE" id="PS50987">
    <property type="entry name" value="HTH_ARSR_2"/>
    <property type="match status" value="1"/>
</dbReference>
<dbReference type="Pfam" id="PF12840">
    <property type="entry name" value="HTH_20"/>
    <property type="match status" value="1"/>
</dbReference>
<comment type="caution">
    <text evidence="5">The sequence shown here is derived from an EMBL/GenBank/DDBJ whole genome shotgun (WGS) entry which is preliminary data.</text>
</comment>